<evidence type="ECO:0000256" key="1">
    <source>
        <dbReference type="SAM" id="MobiDB-lite"/>
    </source>
</evidence>
<accession>A0A2S2QRL8</accession>
<gene>
    <name evidence="2" type="ORF">g.102946</name>
</gene>
<reference evidence="2" key="1">
    <citation type="submission" date="2018-04" db="EMBL/GenBank/DDBJ databases">
        <title>Transcriptome assembly of Sipha flava.</title>
        <authorList>
            <person name="Scully E.D."/>
            <person name="Geib S.M."/>
            <person name="Palmer N.A."/>
            <person name="Koch K."/>
            <person name="Bradshaw J."/>
            <person name="Heng-Moss T."/>
            <person name="Sarath G."/>
        </authorList>
    </citation>
    <scope>NUCLEOTIDE SEQUENCE</scope>
</reference>
<sequence>MRLGDLSLDSTLDSRRTASERDHFTSERSNKRAEKVSRVLALKRAVLVSANRSTNRGAPRANAAGAGFVVVVSSVFSRLRLLHPLCSRRRHFRCGHRCRYRRSRCCHHRNRRWVLLFFLLIF</sequence>
<name>A0A2S2QRL8_9HEMI</name>
<protein>
    <submittedName>
        <fullName evidence="2">Uncharacterized protein</fullName>
    </submittedName>
</protein>
<feature type="region of interest" description="Disordered" evidence="1">
    <location>
        <begin position="14"/>
        <end position="35"/>
    </location>
</feature>
<dbReference type="EMBL" id="GGMS01011165">
    <property type="protein sequence ID" value="MBY80368.1"/>
    <property type="molecule type" value="Transcribed_RNA"/>
</dbReference>
<proteinExistence type="predicted"/>
<evidence type="ECO:0000313" key="2">
    <source>
        <dbReference type="EMBL" id="MBY80368.1"/>
    </source>
</evidence>
<dbReference type="AlphaFoldDB" id="A0A2S2QRL8"/>
<organism evidence="2">
    <name type="scientific">Sipha flava</name>
    <name type="common">yellow sugarcane aphid</name>
    <dbReference type="NCBI Taxonomy" id="143950"/>
    <lineage>
        <taxon>Eukaryota</taxon>
        <taxon>Metazoa</taxon>
        <taxon>Ecdysozoa</taxon>
        <taxon>Arthropoda</taxon>
        <taxon>Hexapoda</taxon>
        <taxon>Insecta</taxon>
        <taxon>Pterygota</taxon>
        <taxon>Neoptera</taxon>
        <taxon>Paraneoptera</taxon>
        <taxon>Hemiptera</taxon>
        <taxon>Sternorrhyncha</taxon>
        <taxon>Aphidomorpha</taxon>
        <taxon>Aphidoidea</taxon>
        <taxon>Aphididae</taxon>
        <taxon>Sipha</taxon>
    </lineage>
</organism>